<dbReference type="CDD" id="cd01670">
    <property type="entry name" value="Death"/>
    <property type="match status" value="1"/>
</dbReference>
<name>A0A8S0YPY6_ARCPL</name>
<keyword evidence="4" id="KW-1185">Reference proteome</keyword>
<evidence type="ECO:0000313" key="5">
    <source>
        <dbReference type="Proteomes" id="UP000494256"/>
    </source>
</evidence>
<dbReference type="Proteomes" id="UP000494256">
    <property type="component" value="Unassembled WGS sequence"/>
</dbReference>
<protein>
    <recommendedName>
        <fullName evidence="1">Death domain-containing protein</fullName>
    </recommendedName>
</protein>
<gene>
    <name evidence="3" type="ORF">APLA_LOCUS10392</name>
    <name evidence="2" type="ORF">APLA_LOCUS602</name>
</gene>
<dbReference type="PROSITE" id="PS50017">
    <property type="entry name" value="DEATH_DOMAIN"/>
    <property type="match status" value="1"/>
</dbReference>
<dbReference type="InterPro" id="IPR011029">
    <property type="entry name" value="DEATH-like_dom_sf"/>
</dbReference>
<feature type="domain" description="Death" evidence="1">
    <location>
        <begin position="135"/>
        <end position="219"/>
    </location>
</feature>
<dbReference type="EMBL" id="CADEBD010000314">
    <property type="protein sequence ID" value="CAB3243478.1"/>
    <property type="molecule type" value="Genomic_DNA"/>
</dbReference>
<comment type="caution">
    <text evidence="2">The sequence shown here is derived from an EMBL/GenBank/DDBJ whole genome shotgun (WGS) entry which is preliminary data.</text>
</comment>
<accession>A0A8S0YPY6</accession>
<evidence type="ECO:0000313" key="3">
    <source>
        <dbReference type="EMBL" id="CAB3243478.1"/>
    </source>
</evidence>
<dbReference type="AlphaFoldDB" id="A0A8S0YPY6"/>
<dbReference type="InterPro" id="IPR000488">
    <property type="entry name" value="Death_dom"/>
</dbReference>
<dbReference type="Pfam" id="PF00531">
    <property type="entry name" value="Death"/>
    <property type="match status" value="1"/>
</dbReference>
<evidence type="ECO:0000313" key="2">
    <source>
        <dbReference type="EMBL" id="CAB3221470.1"/>
    </source>
</evidence>
<evidence type="ECO:0000259" key="1">
    <source>
        <dbReference type="PROSITE" id="PS50017"/>
    </source>
</evidence>
<sequence>MTLSDYTQLKQCIVLAVVQAEKHNEILSSIKELFSAGINSVRRVEQIKTIRQLLSVLELRDILSEDNVQSLKNIALKLPNTEELLKKISDYEKSHVPREYGNYYVAAQNIATEPEESYIMNSHAPCIKTVSKRKKQRIFQTIIEEIGSFWRDLGRNLKVRECRIDEIDSQSRTLTEKATKVMKAFEYEKADPDKWFFILCDALEKSRRKDLTIAIQEVMAMNI</sequence>
<reference evidence="4 5" key="1">
    <citation type="submission" date="2020-04" db="EMBL/GenBank/DDBJ databases">
        <authorList>
            <person name="Wallbank WR R."/>
            <person name="Pardo Diaz C."/>
            <person name="Kozak K."/>
            <person name="Martin S."/>
            <person name="Jiggins C."/>
            <person name="Moest M."/>
            <person name="Warren A I."/>
            <person name="Byers J.R.P. K."/>
            <person name="Montejo-Kovacevich G."/>
            <person name="Yen C E."/>
        </authorList>
    </citation>
    <scope>NUCLEOTIDE SEQUENCE [LARGE SCALE GENOMIC DNA]</scope>
</reference>
<evidence type="ECO:0000313" key="4">
    <source>
        <dbReference type="Proteomes" id="UP000494106"/>
    </source>
</evidence>
<dbReference type="EMBL" id="CADEBC010000063">
    <property type="protein sequence ID" value="CAB3221470.1"/>
    <property type="molecule type" value="Genomic_DNA"/>
</dbReference>
<dbReference type="GO" id="GO:0007165">
    <property type="term" value="P:signal transduction"/>
    <property type="evidence" value="ECO:0007669"/>
    <property type="project" value="InterPro"/>
</dbReference>
<dbReference type="Gene3D" id="1.10.533.10">
    <property type="entry name" value="Death Domain, Fas"/>
    <property type="match status" value="2"/>
</dbReference>
<proteinExistence type="predicted"/>
<dbReference type="OrthoDB" id="100767at2759"/>
<dbReference type="SUPFAM" id="SSF47986">
    <property type="entry name" value="DEATH domain"/>
    <property type="match status" value="2"/>
</dbReference>
<dbReference type="Proteomes" id="UP000494106">
    <property type="component" value="Unassembled WGS sequence"/>
</dbReference>
<organism evidence="2 4">
    <name type="scientific">Arctia plantaginis</name>
    <name type="common">Wood tiger moth</name>
    <name type="synonym">Phalaena plantaginis</name>
    <dbReference type="NCBI Taxonomy" id="874455"/>
    <lineage>
        <taxon>Eukaryota</taxon>
        <taxon>Metazoa</taxon>
        <taxon>Ecdysozoa</taxon>
        <taxon>Arthropoda</taxon>
        <taxon>Hexapoda</taxon>
        <taxon>Insecta</taxon>
        <taxon>Pterygota</taxon>
        <taxon>Neoptera</taxon>
        <taxon>Endopterygota</taxon>
        <taxon>Lepidoptera</taxon>
        <taxon>Glossata</taxon>
        <taxon>Ditrysia</taxon>
        <taxon>Noctuoidea</taxon>
        <taxon>Erebidae</taxon>
        <taxon>Arctiinae</taxon>
        <taxon>Arctia</taxon>
    </lineage>
</organism>